<dbReference type="Pfam" id="PF13432">
    <property type="entry name" value="TPR_16"/>
    <property type="match status" value="1"/>
</dbReference>
<feature type="compositionally biased region" description="Basic and acidic residues" evidence="6">
    <location>
        <begin position="488"/>
        <end position="517"/>
    </location>
</feature>
<feature type="transmembrane region" description="Helical" evidence="7">
    <location>
        <begin position="344"/>
        <end position="361"/>
    </location>
</feature>
<feature type="region of interest" description="Disordered" evidence="6">
    <location>
        <begin position="478"/>
        <end position="561"/>
    </location>
</feature>
<feature type="transmembrane region" description="Helical" evidence="7">
    <location>
        <begin position="6"/>
        <end position="26"/>
    </location>
</feature>
<dbReference type="PANTHER" id="PTHR22550">
    <property type="entry name" value="SPORE GERMINATION PROTEIN"/>
    <property type="match status" value="1"/>
</dbReference>
<evidence type="ECO:0000256" key="1">
    <source>
        <dbReference type="ARBA" id="ARBA00022475"/>
    </source>
</evidence>
<keyword evidence="5" id="KW-0802">TPR repeat</keyword>
<dbReference type="SMART" id="SM00028">
    <property type="entry name" value="TPR"/>
    <property type="match status" value="3"/>
</dbReference>
<dbReference type="InterPro" id="IPR019734">
    <property type="entry name" value="TPR_rpt"/>
</dbReference>
<dbReference type="Pfam" id="PF13519">
    <property type="entry name" value="VWA_2"/>
    <property type="match status" value="1"/>
</dbReference>
<dbReference type="Gene3D" id="3.40.50.410">
    <property type="entry name" value="von Willebrand factor, type A domain"/>
    <property type="match status" value="1"/>
</dbReference>
<evidence type="ECO:0000313" key="9">
    <source>
        <dbReference type="EMBL" id="SEV85243.1"/>
    </source>
</evidence>
<feature type="transmembrane region" description="Helical" evidence="7">
    <location>
        <begin position="307"/>
        <end position="324"/>
    </location>
</feature>
<keyword evidence="10" id="KW-1185">Reference proteome</keyword>
<organism evidence="9 10">
    <name type="scientific">Prevotella aff. ruminicola Tc2-24</name>
    <dbReference type="NCBI Taxonomy" id="81582"/>
    <lineage>
        <taxon>Bacteria</taxon>
        <taxon>Pseudomonadati</taxon>
        <taxon>Bacteroidota</taxon>
        <taxon>Bacteroidia</taxon>
        <taxon>Bacteroidales</taxon>
        <taxon>Prevotellaceae</taxon>
        <taxon>Prevotella</taxon>
    </lineage>
</organism>
<dbReference type="SUPFAM" id="SSF53300">
    <property type="entry name" value="vWA-like"/>
    <property type="match status" value="1"/>
</dbReference>
<evidence type="ECO:0000259" key="8">
    <source>
        <dbReference type="PROSITE" id="PS50234"/>
    </source>
</evidence>
<sequence length="561" mass="63295">MFRFEDPTYLYLLVLIPILALVRYVSYRNQKKRLRRFGEPALLKELMPNVSFLRPLTKFWMLQGALALLIVMLARPQMGTKISHEKRMGIETIIAMDISNSMRAEDIIPSRLDRSKMMVENLVDHFTNDKIGLLVFAGDAFVQLPITSDYVSAKMFLSSIDPSMIATQGTDIAKAISMASNSFTQEEGIGKAIVVITDGEDHEGGALEAAKAAKDKGMRVYVLGVGSVNGSPIPLPGTGEYMKDNTGNTVMSALNEEMCKQVAQAGGGAYIHVENNSAAQEQLDRELDKLSKKETSSTIYSEYDEQFQAFGVLALLLLILEVFIMDRQSPLLKSLSLFGSKKKVTVMLLLLLMTLTASAQTDRQYVRQGNKLYRGGDYPNAEVSYRKAVEKNARNPQAAFNLGNALMAQKKDSAAIEQFEHAAKLETNPLRKAQAYHNMGVICQTHRMYGEAIEAYKNALRLNPNDDETRYNLVLCKHQQQKQQQKQDQNKQNENQKNDDKKDQQKNEENKQKKQEQPKPQMSKENAEQLLNAAIQNEKQTQDKMKKAQQKPQRRAIQKNW</sequence>
<dbReference type="EMBL" id="FOIQ01000001">
    <property type="protein sequence ID" value="SEV85243.1"/>
    <property type="molecule type" value="Genomic_DNA"/>
</dbReference>
<dbReference type="InterPro" id="IPR024163">
    <property type="entry name" value="Aerotolerance_reg_N"/>
</dbReference>
<dbReference type="AlphaFoldDB" id="A0A1I0MA58"/>
<evidence type="ECO:0000256" key="2">
    <source>
        <dbReference type="ARBA" id="ARBA00022692"/>
    </source>
</evidence>
<dbReference type="PANTHER" id="PTHR22550:SF5">
    <property type="entry name" value="LEUCINE ZIPPER PROTEIN 4"/>
    <property type="match status" value="1"/>
</dbReference>
<proteinExistence type="predicted"/>
<dbReference type="InterPro" id="IPR050768">
    <property type="entry name" value="UPF0353/GerABKA_families"/>
</dbReference>
<keyword evidence="3 7" id="KW-1133">Transmembrane helix</keyword>
<dbReference type="PROSITE" id="PS50293">
    <property type="entry name" value="TPR_REGION"/>
    <property type="match status" value="1"/>
</dbReference>
<feature type="domain" description="VWFA" evidence="8">
    <location>
        <begin position="91"/>
        <end position="290"/>
    </location>
</feature>
<evidence type="ECO:0000256" key="5">
    <source>
        <dbReference type="PROSITE-ProRule" id="PRU00339"/>
    </source>
</evidence>
<dbReference type="Proteomes" id="UP000199373">
    <property type="component" value="Unassembled WGS sequence"/>
</dbReference>
<dbReference type="InterPro" id="IPR036465">
    <property type="entry name" value="vWFA_dom_sf"/>
</dbReference>
<dbReference type="InterPro" id="IPR002035">
    <property type="entry name" value="VWF_A"/>
</dbReference>
<evidence type="ECO:0000313" key="10">
    <source>
        <dbReference type="Proteomes" id="UP000199373"/>
    </source>
</evidence>
<evidence type="ECO:0000256" key="7">
    <source>
        <dbReference type="SAM" id="Phobius"/>
    </source>
</evidence>
<feature type="repeat" description="TPR" evidence="5">
    <location>
        <begin position="433"/>
        <end position="466"/>
    </location>
</feature>
<keyword evidence="4 7" id="KW-0472">Membrane</keyword>
<reference evidence="9 10" key="1">
    <citation type="submission" date="2016-10" db="EMBL/GenBank/DDBJ databases">
        <authorList>
            <person name="de Groot N.N."/>
        </authorList>
    </citation>
    <scope>NUCLEOTIDE SEQUENCE [LARGE SCALE GENOMIC DNA]</scope>
    <source>
        <strain evidence="9 10">TC2-24</strain>
    </source>
</reference>
<dbReference type="SMART" id="SM00327">
    <property type="entry name" value="VWA"/>
    <property type="match status" value="1"/>
</dbReference>
<feature type="repeat" description="TPR" evidence="5">
    <location>
        <begin position="396"/>
        <end position="429"/>
    </location>
</feature>
<keyword evidence="1" id="KW-1003">Cell membrane</keyword>
<dbReference type="InterPro" id="IPR011990">
    <property type="entry name" value="TPR-like_helical_dom_sf"/>
</dbReference>
<accession>A0A1I0MA58</accession>
<dbReference type="SUPFAM" id="SSF48452">
    <property type="entry name" value="TPR-like"/>
    <property type="match status" value="1"/>
</dbReference>
<dbReference type="PROSITE" id="PS50005">
    <property type="entry name" value="TPR"/>
    <property type="match status" value="2"/>
</dbReference>
<dbReference type="Gene3D" id="1.25.40.10">
    <property type="entry name" value="Tetratricopeptide repeat domain"/>
    <property type="match status" value="1"/>
</dbReference>
<evidence type="ECO:0000256" key="4">
    <source>
        <dbReference type="ARBA" id="ARBA00023136"/>
    </source>
</evidence>
<dbReference type="RefSeq" id="WP_091914457.1">
    <property type="nucleotide sequence ID" value="NZ_FOIQ01000001.1"/>
</dbReference>
<gene>
    <name evidence="9" type="ORF">SAMN04487850_0480</name>
</gene>
<dbReference type="Pfam" id="PF07584">
    <property type="entry name" value="BatA"/>
    <property type="match status" value="1"/>
</dbReference>
<name>A0A1I0MA58_9BACT</name>
<feature type="compositionally biased region" description="Basic residues" evidence="6">
    <location>
        <begin position="547"/>
        <end position="561"/>
    </location>
</feature>
<protein>
    <submittedName>
        <fullName evidence="9">Ca-activated chloride channel family protein</fullName>
    </submittedName>
</protein>
<evidence type="ECO:0000256" key="6">
    <source>
        <dbReference type="SAM" id="MobiDB-lite"/>
    </source>
</evidence>
<keyword evidence="2 7" id="KW-0812">Transmembrane</keyword>
<evidence type="ECO:0000256" key="3">
    <source>
        <dbReference type="ARBA" id="ARBA00022989"/>
    </source>
</evidence>
<dbReference type="PROSITE" id="PS50234">
    <property type="entry name" value="VWFA"/>
    <property type="match status" value="1"/>
</dbReference>
<dbReference type="Pfam" id="PF00515">
    <property type="entry name" value="TPR_1"/>
    <property type="match status" value="1"/>
</dbReference>